<sequence length="148" mass="16289">MAGSGSGVCLETVSCLTALYQQSSSAEVELWSGGVSPGTDWDPWSPFMDDNASCHVSTLTKAWYGANGVHRMDWPAQSPDLNPIENLWDALHRRIQGCTTRPKSLKELLCLLQAEWKKIPLAVIQRLVESMPRMVHSVIASRGGSTNY</sequence>
<protein>
    <submittedName>
        <fullName evidence="2">Transposable element Tc1 transposase</fullName>
    </submittedName>
</protein>
<dbReference type="EMBL" id="BPLQ01012823">
    <property type="protein sequence ID" value="GIY68056.1"/>
    <property type="molecule type" value="Genomic_DNA"/>
</dbReference>
<comment type="caution">
    <text evidence="2">The sequence shown here is derived from an EMBL/GenBank/DDBJ whole genome shotgun (WGS) entry which is preliminary data.</text>
</comment>
<accession>A0AAV4VDS1</accession>
<dbReference type="Proteomes" id="UP001054837">
    <property type="component" value="Unassembled WGS sequence"/>
</dbReference>
<dbReference type="Pfam" id="PF13358">
    <property type="entry name" value="DDE_3"/>
    <property type="match status" value="1"/>
</dbReference>
<dbReference type="Gene3D" id="3.30.420.10">
    <property type="entry name" value="Ribonuclease H-like superfamily/Ribonuclease H"/>
    <property type="match status" value="1"/>
</dbReference>
<organism evidence="2 3">
    <name type="scientific">Caerostris darwini</name>
    <dbReference type="NCBI Taxonomy" id="1538125"/>
    <lineage>
        <taxon>Eukaryota</taxon>
        <taxon>Metazoa</taxon>
        <taxon>Ecdysozoa</taxon>
        <taxon>Arthropoda</taxon>
        <taxon>Chelicerata</taxon>
        <taxon>Arachnida</taxon>
        <taxon>Araneae</taxon>
        <taxon>Araneomorphae</taxon>
        <taxon>Entelegynae</taxon>
        <taxon>Araneoidea</taxon>
        <taxon>Araneidae</taxon>
        <taxon>Caerostris</taxon>
    </lineage>
</organism>
<evidence type="ECO:0000313" key="2">
    <source>
        <dbReference type="EMBL" id="GIY68056.1"/>
    </source>
</evidence>
<keyword evidence="3" id="KW-1185">Reference proteome</keyword>
<gene>
    <name evidence="2" type="primary">tc1a</name>
    <name evidence="2" type="ORF">CDAR_376141</name>
</gene>
<reference evidence="2 3" key="1">
    <citation type="submission" date="2021-06" db="EMBL/GenBank/DDBJ databases">
        <title>Caerostris darwini draft genome.</title>
        <authorList>
            <person name="Kono N."/>
            <person name="Arakawa K."/>
        </authorList>
    </citation>
    <scope>NUCLEOTIDE SEQUENCE [LARGE SCALE GENOMIC DNA]</scope>
</reference>
<proteinExistence type="predicted"/>
<dbReference type="GO" id="GO:0003676">
    <property type="term" value="F:nucleic acid binding"/>
    <property type="evidence" value="ECO:0007669"/>
    <property type="project" value="InterPro"/>
</dbReference>
<evidence type="ECO:0000313" key="3">
    <source>
        <dbReference type="Proteomes" id="UP001054837"/>
    </source>
</evidence>
<dbReference type="InterPro" id="IPR036397">
    <property type="entry name" value="RNaseH_sf"/>
</dbReference>
<dbReference type="InterPro" id="IPR038717">
    <property type="entry name" value="Tc1-like_DDE_dom"/>
</dbReference>
<dbReference type="AlphaFoldDB" id="A0AAV4VDS1"/>
<feature type="domain" description="Tc1-like transposase DDE" evidence="1">
    <location>
        <begin position="50"/>
        <end position="108"/>
    </location>
</feature>
<name>A0AAV4VDS1_9ARAC</name>
<evidence type="ECO:0000259" key="1">
    <source>
        <dbReference type="Pfam" id="PF13358"/>
    </source>
</evidence>